<organism evidence="3 4">
    <name type="scientific">Panicum miliaceum</name>
    <name type="common">Proso millet</name>
    <name type="synonym">Broomcorn millet</name>
    <dbReference type="NCBI Taxonomy" id="4540"/>
    <lineage>
        <taxon>Eukaryota</taxon>
        <taxon>Viridiplantae</taxon>
        <taxon>Streptophyta</taxon>
        <taxon>Embryophyta</taxon>
        <taxon>Tracheophyta</taxon>
        <taxon>Spermatophyta</taxon>
        <taxon>Magnoliopsida</taxon>
        <taxon>Liliopsida</taxon>
        <taxon>Poales</taxon>
        <taxon>Poaceae</taxon>
        <taxon>PACMAD clade</taxon>
        <taxon>Panicoideae</taxon>
        <taxon>Panicodae</taxon>
        <taxon>Paniceae</taxon>
        <taxon>Panicinae</taxon>
        <taxon>Panicum</taxon>
        <taxon>Panicum sect. Panicum</taxon>
    </lineage>
</organism>
<dbReference type="OrthoDB" id="687730at2759"/>
<dbReference type="Pfam" id="PF13519">
    <property type="entry name" value="VWA_2"/>
    <property type="match status" value="1"/>
</dbReference>
<keyword evidence="4" id="KW-1185">Reference proteome</keyword>
<accession>A0A3L6S3E0</accession>
<dbReference type="PANTHER" id="PTHR10579">
    <property type="entry name" value="CALCIUM-ACTIVATED CHLORIDE CHANNEL REGULATOR"/>
    <property type="match status" value="1"/>
</dbReference>
<proteinExistence type="predicted"/>
<name>A0A3L6S3E0_PANMI</name>
<evidence type="ECO:0000313" key="3">
    <source>
        <dbReference type="EMBL" id="RLN15470.1"/>
    </source>
</evidence>
<dbReference type="InterPro" id="IPR032838">
    <property type="entry name" value="Vwaint_dom"/>
</dbReference>
<dbReference type="Proteomes" id="UP000275267">
    <property type="component" value="Unassembled WGS sequence"/>
</dbReference>
<dbReference type="PANTHER" id="PTHR10579:SF132">
    <property type="entry name" value="OS10G0464800 PROTEIN"/>
    <property type="match status" value="1"/>
</dbReference>
<dbReference type="Gene3D" id="3.40.50.410">
    <property type="entry name" value="von Willebrand factor, type A domain"/>
    <property type="match status" value="1"/>
</dbReference>
<dbReference type="InterPro" id="IPR002035">
    <property type="entry name" value="VWF_A"/>
</dbReference>
<protein>
    <recommendedName>
        <fullName evidence="2">VWFA domain-containing protein</fullName>
    </recommendedName>
</protein>
<dbReference type="STRING" id="4540.A0A3L6S3E0"/>
<evidence type="ECO:0000259" key="2">
    <source>
        <dbReference type="PROSITE" id="PS50234"/>
    </source>
</evidence>
<feature type="domain" description="VWFA" evidence="2">
    <location>
        <begin position="1"/>
        <end position="97"/>
    </location>
</feature>
<dbReference type="EMBL" id="PQIB02000005">
    <property type="protein sequence ID" value="RLN15470.1"/>
    <property type="molecule type" value="Genomic_DNA"/>
</dbReference>
<sequence>MTGNKLALLKQAMRFVIDNLGPADRLSVVSFSHRADRRIRLVRTSDDGKASAKRAVESLVAGGSTNIGSGLHVASEVLADRRYRNAVTSVILLSDGQHTCIRHRDFTELVPLPFRAAPQKTPPSWSCTYRDVATGRAAVVVGDDAVVQRPAEVTDPEASVEVERERVRVAAAEEIAAARAAAERGAFEEAGRILHRQLYRVQVSLESAPGGDPMLDALEEELEELEECMEDEEEYERVGRARVLKGMSSHAQQRASYVAVRKRERERAPQPYMTTAMESMVKKSQKLREEHPTSPPPLPEKRKRGSDRS</sequence>
<gene>
    <name evidence="3" type="ORF">C2845_PM02G12310</name>
</gene>
<dbReference type="SUPFAM" id="SSF53300">
    <property type="entry name" value="vWA-like"/>
    <property type="match status" value="1"/>
</dbReference>
<dbReference type="AlphaFoldDB" id="A0A3L6S3E0"/>
<evidence type="ECO:0000313" key="4">
    <source>
        <dbReference type="Proteomes" id="UP000275267"/>
    </source>
</evidence>
<dbReference type="InterPro" id="IPR051266">
    <property type="entry name" value="CLCR"/>
</dbReference>
<dbReference type="PROSITE" id="PS50234">
    <property type="entry name" value="VWFA"/>
    <property type="match status" value="1"/>
</dbReference>
<dbReference type="Pfam" id="PF14624">
    <property type="entry name" value="Vwaint"/>
    <property type="match status" value="1"/>
</dbReference>
<reference evidence="4" key="1">
    <citation type="journal article" date="2019" name="Nat. Commun.">
        <title>The genome of broomcorn millet.</title>
        <authorList>
            <person name="Zou C."/>
            <person name="Miki D."/>
            <person name="Li D."/>
            <person name="Tang Q."/>
            <person name="Xiao L."/>
            <person name="Rajput S."/>
            <person name="Deng P."/>
            <person name="Jia W."/>
            <person name="Huang R."/>
            <person name="Zhang M."/>
            <person name="Sun Y."/>
            <person name="Hu J."/>
            <person name="Fu X."/>
            <person name="Schnable P.S."/>
            <person name="Li F."/>
            <person name="Zhang H."/>
            <person name="Feng B."/>
            <person name="Zhu X."/>
            <person name="Liu R."/>
            <person name="Schnable J.C."/>
            <person name="Zhu J.-K."/>
            <person name="Zhang H."/>
        </authorList>
    </citation>
    <scope>NUCLEOTIDE SEQUENCE [LARGE SCALE GENOMIC DNA]</scope>
</reference>
<comment type="caution">
    <text evidence="3">The sequence shown here is derived from an EMBL/GenBank/DDBJ whole genome shotgun (WGS) entry which is preliminary data.</text>
</comment>
<feature type="region of interest" description="Disordered" evidence="1">
    <location>
        <begin position="249"/>
        <end position="309"/>
    </location>
</feature>
<dbReference type="InterPro" id="IPR036465">
    <property type="entry name" value="vWFA_dom_sf"/>
</dbReference>
<evidence type="ECO:0000256" key="1">
    <source>
        <dbReference type="SAM" id="MobiDB-lite"/>
    </source>
</evidence>